<gene>
    <name evidence="6" type="ORF">DQQ10_17495</name>
</gene>
<keyword evidence="7" id="KW-1185">Reference proteome</keyword>
<keyword evidence="1" id="KW-0677">Repeat</keyword>
<keyword evidence="4" id="KW-0175">Coiled coil</keyword>
<dbReference type="SUPFAM" id="SSF48452">
    <property type="entry name" value="TPR-like"/>
    <property type="match status" value="2"/>
</dbReference>
<dbReference type="OrthoDB" id="9771112at2"/>
<feature type="repeat" description="TPR" evidence="3">
    <location>
        <begin position="380"/>
        <end position="413"/>
    </location>
</feature>
<dbReference type="PANTHER" id="PTHR45641">
    <property type="entry name" value="TETRATRICOPEPTIDE REPEAT PROTEIN (AFU_ORTHOLOGUE AFUA_6G03870)"/>
    <property type="match status" value="1"/>
</dbReference>
<protein>
    <recommendedName>
        <fullName evidence="5">CHAT domain-containing protein</fullName>
    </recommendedName>
</protein>
<dbReference type="SMART" id="SM00028">
    <property type="entry name" value="TPR"/>
    <property type="match status" value="7"/>
</dbReference>
<reference evidence="6 7" key="1">
    <citation type="submission" date="2018-06" db="EMBL/GenBank/DDBJ databases">
        <title>Chryseolinea flavus sp. nov., a member of the phylum Bacteroidetes isolated from soil.</title>
        <authorList>
            <person name="Li Y."/>
            <person name="Wang J."/>
        </authorList>
    </citation>
    <scope>NUCLEOTIDE SEQUENCE [LARGE SCALE GENOMIC DNA]</scope>
    <source>
        <strain evidence="6 7">SDU1-6</strain>
    </source>
</reference>
<keyword evidence="2 3" id="KW-0802">TPR repeat</keyword>
<dbReference type="InterPro" id="IPR019734">
    <property type="entry name" value="TPR_rpt"/>
</dbReference>
<dbReference type="Gene3D" id="1.25.40.10">
    <property type="entry name" value="Tetratricopeptide repeat domain"/>
    <property type="match status" value="2"/>
</dbReference>
<evidence type="ECO:0000259" key="5">
    <source>
        <dbReference type="Pfam" id="PF12770"/>
    </source>
</evidence>
<dbReference type="AlphaFoldDB" id="A0A364Y235"/>
<evidence type="ECO:0000256" key="1">
    <source>
        <dbReference type="ARBA" id="ARBA00022737"/>
    </source>
</evidence>
<feature type="coiled-coil region" evidence="4">
    <location>
        <begin position="548"/>
        <end position="575"/>
    </location>
</feature>
<evidence type="ECO:0000256" key="2">
    <source>
        <dbReference type="ARBA" id="ARBA00022803"/>
    </source>
</evidence>
<evidence type="ECO:0000313" key="7">
    <source>
        <dbReference type="Proteomes" id="UP000251889"/>
    </source>
</evidence>
<dbReference type="PANTHER" id="PTHR45641:SF19">
    <property type="entry name" value="NEPHROCYSTIN-3"/>
    <property type="match status" value="1"/>
</dbReference>
<dbReference type="InterPro" id="IPR024983">
    <property type="entry name" value="CHAT_dom"/>
</dbReference>
<evidence type="ECO:0000313" key="6">
    <source>
        <dbReference type="EMBL" id="RAV99835.1"/>
    </source>
</evidence>
<dbReference type="InterPro" id="IPR011990">
    <property type="entry name" value="TPR-like_helical_dom_sf"/>
</dbReference>
<evidence type="ECO:0000256" key="4">
    <source>
        <dbReference type="SAM" id="Coils"/>
    </source>
</evidence>
<dbReference type="EMBL" id="QMFY01000009">
    <property type="protein sequence ID" value="RAV99835.1"/>
    <property type="molecule type" value="Genomic_DNA"/>
</dbReference>
<dbReference type="Proteomes" id="UP000251889">
    <property type="component" value="Unassembled WGS sequence"/>
</dbReference>
<dbReference type="PROSITE" id="PS50005">
    <property type="entry name" value="TPR"/>
    <property type="match status" value="2"/>
</dbReference>
<sequence>MMCQLLFVLILTDQLFDMNRLIRNLLVFFAVAFTMNAHGQILKDLKKTATDMAKDLNTKENRERVATIGVKNLEKARAEFDSTDFDYAILVSDNSGLFDLKKKGQSTAMLSSAASATLAFMKDEERTDAEKARGHREMGEVYYGNGWFKMASGKFDAAKAAYEGANLTGDIGYIKTIANMGLLYSTMGRYTQAQGYTAEALDLRKEKFGETSTSVAASFNNYGVLKYNLAQYNEALTDIEAATAILKQNKLEQGMPYAIVLNNEAMLLQGVGRYEEAEGKLKEATTISAKLSSTKSSNHAKFLSNLALLYQLEGKYPDAEATYQGLEKTLGKSNPDLATVLCNQAALYMTMGKEDKVEDLLKRALSIYKSNLGEQHPAYARAQNDLGNFYRYKGRYPDAEPALEKALAIREATLGKNHPLYVQSQEDLAILHWKKKAWDKAFMTYREVMDKSMDFINNYFPPMSESEKTKYWDVLFPRFQRFYNFSIEASTENAHAIEAMFDYQIATKGLLLNSTNKVKQAIFASKDGLLIKDYLAWLDAKESLSRLYAYSKEELKNQKINLDSLERATNAMERKLSERSTDFSSGYSVQKVQFSQLQKSLLDNEALVEVVRLQKYDQKFTGESRYVALVLTKNAEAPKMVLLDNGQQLETRYAKFYRNAIHQRLNDEHSYDQYWAKLETELQGKKMIYLSPDGVYSQLNLNTMKKPGADYVINRYDIVVLGNSRDLLALKNKKTKTSKKNATLIGFPDYGGSEIAALPGTKTELDGVSKLLKASAYQVTMFTQKTASEANVKKLKSPWILHFATHGYFLQDKGDEGSAFGIHFDNANDNPLLRSGLMLAGASSTASGKRLPNLESNDNGILTAYEAMNLNLEGTELVLLSACETGLGEVKAGEGVYGLQRAFLVAGADALIMSLWKVDDAATQALMTNFYTNYIKLGNKQKAFKQAQLQLMAKYKDPYYWGAFVMMGN</sequence>
<proteinExistence type="predicted"/>
<dbReference type="Pfam" id="PF12770">
    <property type="entry name" value="CHAT"/>
    <property type="match status" value="1"/>
</dbReference>
<feature type="repeat" description="TPR" evidence="3">
    <location>
        <begin position="174"/>
        <end position="207"/>
    </location>
</feature>
<organism evidence="6 7">
    <name type="scientific">Pseudochryseolinea flava</name>
    <dbReference type="NCBI Taxonomy" id="2059302"/>
    <lineage>
        <taxon>Bacteria</taxon>
        <taxon>Pseudomonadati</taxon>
        <taxon>Bacteroidota</taxon>
        <taxon>Cytophagia</taxon>
        <taxon>Cytophagales</taxon>
        <taxon>Fulvivirgaceae</taxon>
        <taxon>Pseudochryseolinea</taxon>
    </lineage>
</organism>
<evidence type="ECO:0000256" key="3">
    <source>
        <dbReference type="PROSITE-ProRule" id="PRU00339"/>
    </source>
</evidence>
<comment type="caution">
    <text evidence="6">The sequence shown here is derived from an EMBL/GenBank/DDBJ whole genome shotgun (WGS) entry which is preliminary data.</text>
</comment>
<accession>A0A364Y235</accession>
<dbReference type="Pfam" id="PF13424">
    <property type="entry name" value="TPR_12"/>
    <property type="match status" value="3"/>
</dbReference>
<name>A0A364Y235_9BACT</name>
<feature type="domain" description="CHAT" evidence="5">
    <location>
        <begin position="671"/>
        <end position="969"/>
    </location>
</feature>